<reference evidence="1 2" key="1">
    <citation type="submission" date="2023-11" db="EMBL/GenBank/DDBJ databases">
        <title>Complete genome of Pseudomonas benzenivorans BA3361.</title>
        <authorList>
            <person name="Shin S.Y."/>
            <person name="Song J."/>
            <person name="Kang H."/>
        </authorList>
    </citation>
    <scope>NUCLEOTIDE SEQUENCE [LARGE SCALE GENOMIC DNA]</scope>
    <source>
        <strain evidence="1 2">HNIBRBA3361</strain>
    </source>
</reference>
<gene>
    <name evidence="1" type="ORF">SBP02_05350</name>
</gene>
<organism evidence="1 2">
    <name type="scientific">Pseudomonas benzenivorans</name>
    <dbReference type="NCBI Taxonomy" id="556533"/>
    <lineage>
        <taxon>Bacteria</taxon>
        <taxon>Pseudomonadati</taxon>
        <taxon>Pseudomonadota</taxon>
        <taxon>Gammaproteobacteria</taxon>
        <taxon>Pseudomonadales</taxon>
        <taxon>Pseudomonadaceae</taxon>
        <taxon>Pseudomonas</taxon>
    </lineage>
</organism>
<proteinExistence type="predicted"/>
<keyword evidence="2" id="KW-1185">Reference proteome</keyword>
<dbReference type="Pfam" id="PF05930">
    <property type="entry name" value="Phage_AlpA"/>
    <property type="match status" value="1"/>
</dbReference>
<evidence type="ECO:0000313" key="2">
    <source>
        <dbReference type="Proteomes" id="UP001305928"/>
    </source>
</evidence>
<dbReference type="Proteomes" id="UP001305928">
    <property type="component" value="Chromosome"/>
</dbReference>
<protein>
    <submittedName>
        <fullName evidence="1">AlpA family phage regulatory protein</fullName>
    </submittedName>
</protein>
<dbReference type="RefSeq" id="WP_318645364.1">
    <property type="nucleotide sequence ID" value="NZ_CP137892.1"/>
</dbReference>
<name>A0ABZ0PYA2_9PSED</name>
<dbReference type="InterPro" id="IPR010260">
    <property type="entry name" value="AlpA"/>
</dbReference>
<dbReference type="EMBL" id="CP137892">
    <property type="protein sequence ID" value="WPC06183.1"/>
    <property type="molecule type" value="Genomic_DNA"/>
</dbReference>
<accession>A0ABZ0PYA2</accession>
<sequence>MVGRHGAMKTSNLLMTQCGGQAVAPASRQVESSSVAGGLDRFLREAEVLEVTSLARSTLWREVKAKRFPSPVPITPGRVGWRASEVVRWQQSPTEWKPQGAA</sequence>
<evidence type="ECO:0000313" key="1">
    <source>
        <dbReference type="EMBL" id="WPC06183.1"/>
    </source>
</evidence>